<feature type="region of interest" description="Disordered" evidence="5">
    <location>
        <begin position="1"/>
        <end position="20"/>
    </location>
</feature>
<feature type="compositionally biased region" description="Low complexity" evidence="5">
    <location>
        <begin position="9"/>
        <end position="20"/>
    </location>
</feature>
<evidence type="ECO:0000313" key="7">
    <source>
        <dbReference type="EMBL" id="KAL3825184.1"/>
    </source>
</evidence>
<accession>A0ABD3SKT0</accession>
<dbReference type="FunFam" id="3.40.50.300:FF:000216">
    <property type="entry name" value="Type VII secretion ATPase EccA"/>
    <property type="match status" value="2"/>
</dbReference>
<dbReference type="PROSITE" id="PS50297">
    <property type="entry name" value="ANK_REP_REGION"/>
    <property type="match status" value="2"/>
</dbReference>
<sequence>MRIQDKNSKNINNIKNNNNNNNIHACAESGDLNGFQTLLCSNPSLLNHRTILLTQTPLHIAAGHNKAAIVKYLLDWRGPETLELEAKNAYGETPLHFAVKNGCNEAAKLLLDHGANIEATTDKGMTPLHCAVGYAQRSGDNSMVTMLLERNADCSARNEEGMIPLNFVSGGLQTQELYTLLYQMLNIQTNYSHPAAYSWTANENNNVEEQKNYGNGIEGKMEEFEYELSKIVGLQELKLQLRKWAKGLLLDEKRRAMGINLGPRKAPHMAFLGNPGTGKTTVARVLGKLLHSVGVLSSDNVTEVQRSDLVAEYLGQTGPKTKTKIEEAMGGVLFVDEAYRLAPQQKAGDCTDFGVEALEEIMSVLEDGDLVVIFAGYTEPMKRVFSSNEGFCRRVTHFFEFDDFSCNDLAEMLMIKMNKQDEKSRLFGFKFHPSCTLDAVRRLIEKNSSDKLRKKMNGGLVDHMLNNARENLDSRLDFDSKGDELLTITLHDLEAGLRLLAQRVKDNMILLSYEMTLKKKMDDLEHELSKIVGLEELKLQLQKLARGLLMDEKRRDMGLKLGRRKAPHMTFLGNPGTGKTTVARVLGKLLHSVGVLSSDKVIEVQRSDLVSKYIGETALKTRKKIEEAMGGVLFVDEAYRLAIEESKKDFGKEALEEIMSVLEDDNLVVIFAGYTEPMKRVFSANEGFCRRVTNFFQFDDFSCNDLAEMLMIKMNKQDDKSRLRGFKLHPSCTFDAVSQVKEKNSYEKLRNKMNGGLVDHMLNNARENLDCRLSFNSIGDELMTITLHDLEAGLQLLAHRVKID</sequence>
<dbReference type="InterPro" id="IPR002110">
    <property type="entry name" value="Ankyrin_rpt"/>
</dbReference>
<comment type="caution">
    <text evidence="7">The sequence shown here is derived from an EMBL/GenBank/DDBJ whole genome shotgun (WGS) entry which is preliminary data.</text>
</comment>
<dbReference type="InterPro" id="IPR027417">
    <property type="entry name" value="P-loop_NTPase"/>
</dbReference>
<feature type="repeat" description="ANK" evidence="4">
    <location>
        <begin position="90"/>
        <end position="122"/>
    </location>
</feature>
<evidence type="ECO:0000256" key="5">
    <source>
        <dbReference type="SAM" id="MobiDB-lite"/>
    </source>
</evidence>
<dbReference type="InterPro" id="IPR003593">
    <property type="entry name" value="AAA+_ATPase"/>
</dbReference>
<dbReference type="Pfam" id="PF00004">
    <property type="entry name" value="AAA"/>
    <property type="match status" value="2"/>
</dbReference>
<dbReference type="InterPro" id="IPR000641">
    <property type="entry name" value="CbxX/CfxQ"/>
</dbReference>
<dbReference type="SUPFAM" id="SSF52540">
    <property type="entry name" value="P-loop containing nucleoside triphosphate hydrolases"/>
    <property type="match status" value="2"/>
</dbReference>
<dbReference type="InterPro" id="IPR050773">
    <property type="entry name" value="CbxX/CfxQ_RuBisCO_ESX"/>
</dbReference>
<dbReference type="EMBL" id="JBJXBP010000006">
    <property type="protein sequence ID" value="KAL3825184.1"/>
    <property type="molecule type" value="Genomic_DNA"/>
</dbReference>
<name>A0ABD3SKT0_9LAMI</name>
<dbReference type="PRINTS" id="PR00819">
    <property type="entry name" value="CBXCFQXSUPER"/>
</dbReference>
<feature type="repeat" description="ANK" evidence="4">
    <location>
        <begin position="123"/>
        <end position="159"/>
    </location>
</feature>
<dbReference type="PANTHER" id="PTHR43392">
    <property type="entry name" value="AAA-TYPE ATPASE FAMILY PROTEIN / ANKYRIN REPEAT FAMILY PROTEIN"/>
    <property type="match status" value="1"/>
</dbReference>
<dbReference type="SMART" id="SM00382">
    <property type="entry name" value="AAA"/>
    <property type="match status" value="2"/>
</dbReference>
<dbReference type="Gene3D" id="3.40.50.300">
    <property type="entry name" value="P-loop containing nucleotide triphosphate hydrolases"/>
    <property type="match status" value="2"/>
</dbReference>
<reference evidence="7 8" key="1">
    <citation type="submission" date="2024-12" db="EMBL/GenBank/DDBJ databases">
        <title>The unique morphological basis and parallel evolutionary history of personate flowers in Penstemon.</title>
        <authorList>
            <person name="Depatie T.H."/>
            <person name="Wessinger C.A."/>
        </authorList>
    </citation>
    <scope>NUCLEOTIDE SEQUENCE [LARGE SCALE GENOMIC DNA]</scope>
    <source>
        <strain evidence="7">WTNN_2</strain>
        <tissue evidence="7">Leaf</tissue>
    </source>
</reference>
<dbReference type="Gene3D" id="1.25.40.20">
    <property type="entry name" value="Ankyrin repeat-containing domain"/>
    <property type="match status" value="1"/>
</dbReference>
<dbReference type="Proteomes" id="UP001634393">
    <property type="component" value="Unassembled WGS sequence"/>
</dbReference>
<dbReference type="GO" id="GO:0005524">
    <property type="term" value="F:ATP binding"/>
    <property type="evidence" value="ECO:0007669"/>
    <property type="project" value="UniProtKB-KW"/>
</dbReference>
<dbReference type="InterPro" id="IPR036770">
    <property type="entry name" value="Ankyrin_rpt-contain_sf"/>
</dbReference>
<keyword evidence="8" id="KW-1185">Reference proteome</keyword>
<proteinExistence type="inferred from homology"/>
<keyword evidence="4" id="KW-0040">ANK repeat</keyword>
<evidence type="ECO:0000256" key="1">
    <source>
        <dbReference type="ARBA" id="ARBA00010378"/>
    </source>
</evidence>
<keyword evidence="3" id="KW-0067">ATP-binding</keyword>
<feature type="domain" description="AAA+ ATPase" evidence="6">
    <location>
        <begin position="265"/>
        <end position="401"/>
    </location>
</feature>
<dbReference type="Pfam" id="PF12796">
    <property type="entry name" value="Ank_2"/>
    <property type="match status" value="1"/>
</dbReference>
<organism evidence="7 8">
    <name type="scientific">Penstemon smallii</name>
    <dbReference type="NCBI Taxonomy" id="265156"/>
    <lineage>
        <taxon>Eukaryota</taxon>
        <taxon>Viridiplantae</taxon>
        <taxon>Streptophyta</taxon>
        <taxon>Embryophyta</taxon>
        <taxon>Tracheophyta</taxon>
        <taxon>Spermatophyta</taxon>
        <taxon>Magnoliopsida</taxon>
        <taxon>eudicotyledons</taxon>
        <taxon>Gunneridae</taxon>
        <taxon>Pentapetalae</taxon>
        <taxon>asterids</taxon>
        <taxon>lamiids</taxon>
        <taxon>Lamiales</taxon>
        <taxon>Plantaginaceae</taxon>
        <taxon>Cheloneae</taxon>
        <taxon>Penstemon</taxon>
    </lineage>
</organism>
<dbReference type="SUPFAM" id="SSF48403">
    <property type="entry name" value="Ankyrin repeat"/>
    <property type="match status" value="1"/>
</dbReference>
<keyword evidence="2" id="KW-0547">Nucleotide-binding</keyword>
<dbReference type="CDD" id="cd00009">
    <property type="entry name" value="AAA"/>
    <property type="match status" value="2"/>
</dbReference>
<dbReference type="PANTHER" id="PTHR43392:SF2">
    <property type="entry name" value="AAA-TYPE ATPASE FAMILY PROTEIN _ ANKYRIN REPEAT FAMILY PROTEIN"/>
    <property type="match status" value="1"/>
</dbReference>
<evidence type="ECO:0000256" key="3">
    <source>
        <dbReference type="ARBA" id="ARBA00022840"/>
    </source>
</evidence>
<comment type="similarity">
    <text evidence="1">Belongs to the CbxX/CfxQ family.</text>
</comment>
<dbReference type="SMART" id="SM00248">
    <property type="entry name" value="ANK"/>
    <property type="match status" value="4"/>
</dbReference>
<dbReference type="PROSITE" id="PS50088">
    <property type="entry name" value="ANK_REPEAT"/>
    <property type="match status" value="2"/>
</dbReference>
<evidence type="ECO:0000259" key="6">
    <source>
        <dbReference type="SMART" id="SM00382"/>
    </source>
</evidence>
<feature type="domain" description="AAA+ ATPase" evidence="6">
    <location>
        <begin position="565"/>
        <end position="699"/>
    </location>
</feature>
<dbReference type="InterPro" id="IPR003959">
    <property type="entry name" value="ATPase_AAA_core"/>
</dbReference>
<evidence type="ECO:0000256" key="4">
    <source>
        <dbReference type="PROSITE-ProRule" id="PRU00023"/>
    </source>
</evidence>
<evidence type="ECO:0000313" key="8">
    <source>
        <dbReference type="Proteomes" id="UP001634393"/>
    </source>
</evidence>
<gene>
    <name evidence="7" type="ORF">ACJIZ3_021213</name>
</gene>
<evidence type="ECO:0000256" key="2">
    <source>
        <dbReference type="ARBA" id="ARBA00022741"/>
    </source>
</evidence>
<dbReference type="AlphaFoldDB" id="A0ABD3SKT0"/>
<protein>
    <recommendedName>
        <fullName evidence="6">AAA+ ATPase domain-containing protein</fullName>
    </recommendedName>
</protein>